<dbReference type="InterPro" id="IPR011004">
    <property type="entry name" value="Trimer_LpxA-like_sf"/>
</dbReference>
<reference evidence="1 2" key="1">
    <citation type="submission" date="2019-10" db="EMBL/GenBank/DDBJ databases">
        <title>Genomic analysis of Raineyella sp. CBA3103.</title>
        <authorList>
            <person name="Roh S.W."/>
        </authorList>
    </citation>
    <scope>NUCLEOTIDE SEQUENCE [LARGE SCALE GENOMIC DNA]</scope>
    <source>
        <strain evidence="1 2">CBA3103</strain>
    </source>
</reference>
<organism evidence="1 2">
    <name type="scientific">Raineyella fluvialis</name>
    <dbReference type="NCBI Taxonomy" id="2662261"/>
    <lineage>
        <taxon>Bacteria</taxon>
        <taxon>Bacillati</taxon>
        <taxon>Actinomycetota</taxon>
        <taxon>Actinomycetes</taxon>
        <taxon>Propionibacteriales</taxon>
        <taxon>Propionibacteriaceae</taxon>
        <taxon>Raineyella</taxon>
    </lineage>
</organism>
<dbReference type="Proteomes" id="UP000386847">
    <property type="component" value="Chromosome"/>
</dbReference>
<protein>
    <submittedName>
        <fullName evidence="1">UDP-N-acetylglucosamine pyrophosphorylase</fullName>
    </submittedName>
</protein>
<accession>A0A5Q2FGE9</accession>
<evidence type="ECO:0000313" key="1">
    <source>
        <dbReference type="EMBL" id="QGF23765.1"/>
    </source>
</evidence>
<gene>
    <name evidence="1" type="ORF">Rai3103_08865</name>
</gene>
<dbReference type="Gene3D" id="2.160.10.10">
    <property type="entry name" value="Hexapeptide repeat proteins"/>
    <property type="match status" value="1"/>
</dbReference>
<dbReference type="RefSeq" id="WP_153572295.1">
    <property type="nucleotide sequence ID" value="NZ_CP045725.1"/>
</dbReference>
<dbReference type="EMBL" id="CP045725">
    <property type="protein sequence ID" value="QGF23765.1"/>
    <property type="molecule type" value="Genomic_DNA"/>
</dbReference>
<dbReference type="AlphaFoldDB" id="A0A5Q2FGE9"/>
<proteinExistence type="predicted"/>
<evidence type="ECO:0000313" key="2">
    <source>
        <dbReference type="Proteomes" id="UP000386847"/>
    </source>
</evidence>
<sequence length="407" mass="42945">MQGKPRGFDKAMQLIERGVDIPNPWSLDIGDDVDLDRISSDGVTIHPGCRLHGAATVISAGVHLGEEGPATVRDCRLGPGVRLKAGYFDHAVFLEGSSMGLGAHVREGTLLEEQASGAHTVGLKQTILFPFVTLGSLINFCDVLMAGGTSRKDHSEVGSAYIHFNFTPDGNKTTASTFGDVARGVMLDQPAIFLGGQGGTVGPVQVGFGTVVGAGSILRDDVREDGLLVLTPAPDGVSRPNTPRRYKRLAPLLEKNLGYLAGLVALEAWYRTVRTPFFAQQEFGPLMLEGALEVLAGARAERTKRLAALIATIEPDTDGRRQLVDRHADLLASCAPDQVPGHLRQAPAALVGPLTAAAQAGTGYIAAVQALESPAKEAGTAWLQAMIDDTCRRAAALVPDMGLFEAD</sequence>
<dbReference type="KEGG" id="rain:Rai3103_08865"/>
<dbReference type="SUPFAM" id="SSF51161">
    <property type="entry name" value="Trimeric LpxA-like enzymes"/>
    <property type="match status" value="1"/>
</dbReference>
<name>A0A5Q2FGE9_9ACTN</name>
<keyword evidence="2" id="KW-1185">Reference proteome</keyword>